<dbReference type="InterPro" id="IPR007485">
    <property type="entry name" value="LPS_assembly_LptE"/>
</dbReference>
<gene>
    <name evidence="1" type="ORF">CH338_15360</name>
</gene>
<name>A0A327KJZ8_9BRAD</name>
<protein>
    <recommendedName>
        <fullName evidence="3">LPS-assembly lipoprotein</fullName>
    </recommendedName>
</protein>
<dbReference type="GO" id="GO:0019867">
    <property type="term" value="C:outer membrane"/>
    <property type="evidence" value="ECO:0007669"/>
    <property type="project" value="InterPro"/>
</dbReference>
<organism evidence="1 2">
    <name type="scientific">Rhodoplanes elegans</name>
    <dbReference type="NCBI Taxonomy" id="29408"/>
    <lineage>
        <taxon>Bacteria</taxon>
        <taxon>Pseudomonadati</taxon>
        <taxon>Pseudomonadota</taxon>
        <taxon>Alphaproteobacteria</taxon>
        <taxon>Hyphomicrobiales</taxon>
        <taxon>Nitrobacteraceae</taxon>
        <taxon>Rhodoplanes</taxon>
    </lineage>
</organism>
<keyword evidence="2" id="KW-1185">Reference proteome</keyword>
<proteinExistence type="predicted"/>
<evidence type="ECO:0000313" key="2">
    <source>
        <dbReference type="Proteomes" id="UP000248863"/>
    </source>
</evidence>
<dbReference type="Proteomes" id="UP000248863">
    <property type="component" value="Unassembled WGS sequence"/>
</dbReference>
<dbReference type="Gene3D" id="3.30.160.150">
    <property type="entry name" value="Lipoprotein like domain"/>
    <property type="match status" value="1"/>
</dbReference>
<accession>A0A327KJZ8</accession>
<sequence>MRLAMRSAAVLALAVPLAGCFQPLYGTRTLDGGPSLAGSLAQIDIAQIPAPNGTPQARIAVDLRNQLVFMLSGGNPAPPTHRLDIRITTTRVSVIVDVQTARPDVENFGITASYTLVDLNTGKPVVTDVALSRVSYDIPGQQQRFARQRALRDAENRAAGVIAETIRSRIASYFVAGT</sequence>
<evidence type="ECO:0008006" key="3">
    <source>
        <dbReference type="Google" id="ProtNLM"/>
    </source>
</evidence>
<dbReference type="GO" id="GO:0043165">
    <property type="term" value="P:Gram-negative-bacterium-type cell outer membrane assembly"/>
    <property type="evidence" value="ECO:0007669"/>
    <property type="project" value="InterPro"/>
</dbReference>
<comment type="caution">
    <text evidence="1">The sequence shown here is derived from an EMBL/GenBank/DDBJ whole genome shotgun (WGS) entry which is preliminary data.</text>
</comment>
<dbReference type="RefSeq" id="WP_111358022.1">
    <property type="nucleotide sequence ID" value="NZ_NHSK01000153.1"/>
</dbReference>
<reference evidence="1 2" key="1">
    <citation type="submission" date="2017-07" db="EMBL/GenBank/DDBJ databases">
        <title>Draft Genome Sequences of Select Purple Nonsulfur Bacteria.</title>
        <authorList>
            <person name="Lasarre B."/>
            <person name="Mckinlay J.B."/>
        </authorList>
    </citation>
    <scope>NUCLEOTIDE SEQUENCE [LARGE SCALE GENOMIC DNA]</scope>
    <source>
        <strain evidence="1 2">DSM 11907</strain>
    </source>
</reference>
<evidence type="ECO:0000313" key="1">
    <source>
        <dbReference type="EMBL" id="RAI37662.1"/>
    </source>
</evidence>
<dbReference type="EMBL" id="NPEU01000170">
    <property type="protein sequence ID" value="RAI37662.1"/>
    <property type="molecule type" value="Genomic_DNA"/>
</dbReference>
<dbReference type="Pfam" id="PF04390">
    <property type="entry name" value="LptE"/>
    <property type="match status" value="1"/>
</dbReference>
<dbReference type="AlphaFoldDB" id="A0A327KJZ8"/>
<dbReference type="OrthoDB" id="7678210at2"/>